<evidence type="ECO:0000256" key="17">
    <source>
        <dbReference type="ARBA" id="ARBA00023306"/>
    </source>
</evidence>
<evidence type="ECO:0000313" key="26">
    <source>
        <dbReference type="Ensembl" id="ENSPNAP00000076139.1"/>
    </source>
</evidence>
<reference evidence="26" key="2">
    <citation type="submission" date="2025-08" db="UniProtKB">
        <authorList>
            <consortium name="Ensembl"/>
        </authorList>
    </citation>
    <scope>IDENTIFICATION</scope>
</reference>
<sequence>MPVDYTSELLKYYEVYETIGSGGFAKVKLGRHILTGEKVAIKIMEKKDLGDDLPRVKTEIEAMKNLSHQHVCRLYHVIETNSKIYMVLEYCPGGELFDYIVAKDRLSEEETRVFFRQIVSALAYVHSQGYAHRDLKPENLLIDEDHNLKLIDFGLCAKPKGGLGYELMTCCGSPAYAAPELIQGKSYIGSEVSTICVCDLLCFVFLQKGHYDNPRWLSPGSVLLLNQMMQVEPKRRLTVRQLLDHPWVMKGYSSPVEWHSTRPLGHIDEDCITEMAVSFKQSKQRTVQLVSEWKYDHTTAMYLLLLAKKQRGRPVRLRVDVPVQDLACSPLQEIQVRTDRCICHFSHCWLLRVACSDTCLSCVCVCVCVCVESSHRRAAEQQQSGQQGGVEILVLSPERRSRSLDMAGCQLDSGQKRKAGKVFGSLERGLDKVITMLTPSKKRGLRDGPRRIKAQYNVTLTSQTNADQVLNQILSVLPEKNVDFVQKGYTLKCRTQSDFGKVTMQFELEVCMLQKPEVVGIRRQRLKGDAWVYKHLVEDILSTSSI</sequence>
<dbReference type="FunFam" id="3.30.200.20:FF:000003">
    <property type="entry name" value="Non-specific serine/threonine protein kinase"/>
    <property type="match status" value="1"/>
</dbReference>
<evidence type="ECO:0000259" key="25">
    <source>
        <dbReference type="PROSITE" id="PS50032"/>
    </source>
</evidence>
<keyword evidence="11 23" id="KW-0547">Nucleotide-binding</keyword>
<keyword evidence="13" id="KW-0106">Calcium</keyword>
<dbReference type="PROSITE" id="PS50011">
    <property type="entry name" value="PROTEIN_KINASE_DOM"/>
    <property type="match status" value="1"/>
</dbReference>
<dbReference type="AlphaFoldDB" id="A0AAR2LN18"/>
<protein>
    <recommendedName>
        <fullName evidence="5">Maternal embryonic leucine zipper kinase</fullName>
        <ecNumber evidence="3">2.7.10.2</ecNumber>
        <ecNumber evidence="4">2.7.11.1</ecNumber>
    </recommendedName>
    <alternativeName>
        <fullName evidence="21">Protein kinase PK38</fullName>
    </alternativeName>
    <alternativeName>
        <fullName evidence="22">Tyrosine-protein kinase MELK</fullName>
    </alternativeName>
</protein>
<dbReference type="PROSITE" id="PS50032">
    <property type="entry name" value="KA1"/>
    <property type="match status" value="1"/>
</dbReference>
<dbReference type="EC" id="2.7.10.2" evidence="3"/>
<evidence type="ECO:0000256" key="1">
    <source>
        <dbReference type="ARBA" id="ARBA00004202"/>
    </source>
</evidence>
<evidence type="ECO:0000256" key="12">
    <source>
        <dbReference type="ARBA" id="ARBA00022777"/>
    </source>
</evidence>
<evidence type="ECO:0000256" key="3">
    <source>
        <dbReference type="ARBA" id="ARBA00011903"/>
    </source>
</evidence>
<keyword evidence="10" id="KW-0053">Apoptosis</keyword>
<dbReference type="Pfam" id="PF00069">
    <property type="entry name" value="Pkinase"/>
    <property type="match status" value="1"/>
</dbReference>
<feature type="domain" description="KA1" evidence="25">
    <location>
        <begin position="497"/>
        <end position="546"/>
    </location>
</feature>
<dbReference type="Proteomes" id="UP001501920">
    <property type="component" value="Chromosome 22"/>
</dbReference>
<evidence type="ECO:0000256" key="22">
    <source>
        <dbReference type="ARBA" id="ARBA00083993"/>
    </source>
</evidence>
<dbReference type="FunFam" id="3.30.310.80:FF:000004">
    <property type="entry name" value="Non-specific serine/threonine protein kinase"/>
    <property type="match status" value="1"/>
</dbReference>
<evidence type="ECO:0000256" key="5">
    <source>
        <dbReference type="ARBA" id="ARBA00017168"/>
    </source>
</evidence>
<comment type="subcellular location">
    <subcellularLocation>
        <location evidence="1">Cell membrane</location>
        <topology evidence="1">Peripheral membrane protein</topology>
    </subcellularLocation>
</comment>
<evidence type="ECO:0000256" key="15">
    <source>
        <dbReference type="ARBA" id="ARBA00023121"/>
    </source>
</evidence>
<comment type="catalytic activity">
    <reaction evidence="19">
        <text>L-seryl-[protein] + ATP = O-phospho-L-seryl-[protein] + ADP + H(+)</text>
        <dbReference type="Rhea" id="RHEA:17989"/>
        <dbReference type="Rhea" id="RHEA-COMP:9863"/>
        <dbReference type="Rhea" id="RHEA-COMP:11604"/>
        <dbReference type="ChEBI" id="CHEBI:15378"/>
        <dbReference type="ChEBI" id="CHEBI:29999"/>
        <dbReference type="ChEBI" id="CHEBI:30616"/>
        <dbReference type="ChEBI" id="CHEBI:83421"/>
        <dbReference type="ChEBI" id="CHEBI:456216"/>
        <dbReference type="EC" id="2.7.11.1"/>
    </reaction>
</comment>
<comment type="catalytic activity">
    <reaction evidence="18">
        <text>L-threonyl-[protein] + ATP = O-phospho-L-threonyl-[protein] + ADP + H(+)</text>
        <dbReference type="Rhea" id="RHEA:46608"/>
        <dbReference type="Rhea" id="RHEA-COMP:11060"/>
        <dbReference type="Rhea" id="RHEA-COMP:11605"/>
        <dbReference type="ChEBI" id="CHEBI:15378"/>
        <dbReference type="ChEBI" id="CHEBI:30013"/>
        <dbReference type="ChEBI" id="CHEBI:30616"/>
        <dbReference type="ChEBI" id="CHEBI:61977"/>
        <dbReference type="ChEBI" id="CHEBI:456216"/>
        <dbReference type="EC" id="2.7.11.1"/>
    </reaction>
</comment>
<proteinExistence type="inferred from homology"/>
<dbReference type="GO" id="GO:0005737">
    <property type="term" value="C:cytoplasm"/>
    <property type="evidence" value="ECO:0007669"/>
    <property type="project" value="TreeGrafter"/>
</dbReference>
<gene>
    <name evidence="26" type="primary">MELK</name>
</gene>
<dbReference type="Pfam" id="PF21594">
    <property type="entry name" value="UBA_MELK"/>
    <property type="match status" value="1"/>
</dbReference>
<name>A0AAR2LN18_PYGNA</name>
<evidence type="ECO:0000256" key="19">
    <source>
        <dbReference type="ARBA" id="ARBA00048679"/>
    </source>
</evidence>
<evidence type="ECO:0000256" key="21">
    <source>
        <dbReference type="ARBA" id="ARBA00080397"/>
    </source>
</evidence>
<keyword evidence="16" id="KW-0472">Membrane</keyword>
<evidence type="ECO:0000256" key="9">
    <source>
        <dbReference type="ARBA" id="ARBA00022679"/>
    </source>
</evidence>
<organism evidence="26 27">
    <name type="scientific">Pygocentrus nattereri</name>
    <name type="common">Red-bellied piranha</name>
    <dbReference type="NCBI Taxonomy" id="42514"/>
    <lineage>
        <taxon>Eukaryota</taxon>
        <taxon>Metazoa</taxon>
        <taxon>Chordata</taxon>
        <taxon>Craniata</taxon>
        <taxon>Vertebrata</taxon>
        <taxon>Euteleostomi</taxon>
        <taxon>Actinopterygii</taxon>
        <taxon>Neopterygii</taxon>
        <taxon>Teleostei</taxon>
        <taxon>Ostariophysi</taxon>
        <taxon>Characiformes</taxon>
        <taxon>Characoidei</taxon>
        <taxon>Pygocentrus</taxon>
    </lineage>
</organism>
<evidence type="ECO:0000256" key="8">
    <source>
        <dbReference type="ARBA" id="ARBA00022553"/>
    </source>
</evidence>
<dbReference type="InterPro" id="IPR000719">
    <property type="entry name" value="Prot_kinase_dom"/>
</dbReference>
<dbReference type="Ensembl" id="ENSPNAT00000052514.1">
    <property type="protein sequence ID" value="ENSPNAP00000076139.1"/>
    <property type="gene ID" value="ENSPNAG00000034564.1"/>
</dbReference>
<dbReference type="InterPro" id="IPR017441">
    <property type="entry name" value="Protein_kinase_ATP_BS"/>
</dbReference>
<dbReference type="GO" id="GO:0008289">
    <property type="term" value="F:lipid binding"/>
    <property type="evidence" value="ECO:0007669"/>
    <property type="project" value="UniProtKB-KW"/>
</dbReference>
<evidence type="ECO:0000313" key="27">
    <source>
        <dbReference type="Proteomes" id="UP001501920"/>
    </source>
</evidence>
<dbReference type="GO" id="GO:0005886">
    <property type="term" value="C:plasma membrane"/>
    <property type="evidence" value="ECO:0007669"/>
    <property type="project" value="UniProtKB-SubCell"/>
</dbReference>
<dbReference type="GO" id="GO:0008283">
    <property type="term" value="P:cell population proliferation"/>
    <property type="evidence" value="ECO:0007669"/>
    <property type="project" value="UniProtKB-ARBA"/>
</dbReference>
<evidence type="ECO:0000256" key="23">
    <source>
        <dbReference type="PROSITE-ProRule" id="PRU10141"/>
    </source>
</evidence>
<keyword evidence="8" id="KW-0597">Phosphoprotein</keyword>
<comment type="similarity">
    <text evidence="2">Belongs to the protein kinase superfamily. CAMK Ser/Thr protein kinase family. SNF1 subfamily.</text>
</comment>
<keyword evidence="9" id="KW-0808">Transferase</keyword>
<evidence type="ECO:0000256" key="18">
    <source>
        <dbReference type="ARBA" id="ARBA00047899"/>
    </source>
</evidence>
<evidence type="ECO:0000256" key="10">
    <source>
        <dbReference type="ARBA" id="ARBA00022703"/>
    </source>
</evidence>
<dbReference type="InterPro" id="IPR028375">
    <property type="entry name" value="KA1/Ssp2_C"/>
</dbReference>
<keyword evidence="17" id="KW-0131">Cell cycle</keyword>
<dbReference type="SUPFAM" id="SSF56112">
    <property type="entry name" value="Protein kinase-like (PK-like)"/>
    <property type="match status" value="1"/>
</dbReference>
<dbReference type="GO" id="GO:0035556">
    <property type="term" value="P:intracellular signal transduction"/>
    <property type="evidence" value="ECO:0007669"/>
    <property type="project" value="TreeGrafter"/>
</dbReference>
<dbReference type="Gene3D" id="3.30.310.80">
    <property type="entry name" value="Kinase associated domain 1, KA1"/>
    <property type="match status" value="1"/>
</dbReference>
<evidence type="ECO:0000256" key="6">
    <source>
        <dbReference type="ARBA" id="ARBA00022475"/>
    </source>
</evidence>
<dbReference type="CDD" id="cd14341">
    <property type="entry name" value="UBA_MELK"/>
    <property type="match status" value="1"/>
</dbReference>
<keyword evidence="27" id="KW-1185">Reference proteome</keyword>
<dbReference type="PROSITE" id="PS00108">
    <property type="entry name" value="PROTEIN_KINASE_ST"/>
    <property type="match status" value="1"/>
</dbReference>
<keyword evidence="15" id="KW-0446">Lipid-binding</keyword>
<dbReference type="EC" id="2.7.11.1" evidence="4"/>
<keyword evidence="14 23" id="KW-0067">ATP-binding</keyword>
<evidence type="ECO:0000256" key="13">
    <source>
        <dbReference type="ARBA" id="ARBA00022837"/>
    </source>
</evidence>
<dbReference type="Pfam" id="PF02149">
    <property type="entry name" value="KA1"/>
    <property type="match status" value="1"/>
</dbReference>
<keyword evidence="7" id="KW-0723">Serine/threonine-protein kinase</keyword>
<dbReference type="FunFam" id="1.10.510.10:FF:000571">
    <property type="entry name" value="Maternal embryonic leucine zipper kinase"/>
    <property type="match status" value="1"/>
</dbReference>
<dbReference type="GO" id="GO:0005524">
    <property type="term" value="F:ATP binding"/>
    <property type="evidence" value="ECO:0007669"/>
    <property type="project" value="UniProtKB-UniRule"/>
</dbReference>
<comment type="subunit">
    <text evidence="20">Monomer. Interacts with ZNF622 and PPP1R8.</text>
</comment>
<evidence type="ECO:0000256" key="20">
    <source>
        <dbReference type="ARBA" id="ARBA00063469"/>
    </source>
</evidence>
<evidence type="ECO:0000256" key="4">
    <source>
        <dbReference type="ARBA" id="ARBA00012513"/>
    </source>
</evidence>
<dbReference type="InterPro" id="IPR011009">
    <property type="entry name" value="Kinase-like_dom_sf"/>
</dbReference>
<dbReference type="SMART" id="SM00220">
    <property type="entry name" value="S_TKc"/>
    <property type="match status" value="1"/>
</dbReference>
<evidence type="ECO:0000256" key="14">
    <source>
        <dbReference type="ARBA" id="ARBA00022840"/>
    </source>
</evidence>
<evidence type="ECO:0000256" key="11">
    <source>
        <dbReference type="ARBA" id="ARBA00022741"/>
    </source>
</evidence>
<keyword evidence="12" id="KW-0418">Kinase</keyword>
<dbReference type="GO" id="GO:0004674">
    <property type="term" value="F:protein serine/threonine kinase activity"/>
    <property type="evidence" value="ECO:0007669"/>
    <property type="project" value="UniProtKB-KW"/>
</dbReference>
<dbReference type="GO" id="GO:0006915">
    <property type="term" value="P:apoptotic process"/>
    <property type="evidence" value="ECO:0007669"/>
    <property type="project" value="UniProtKB-KW"/>
</dbReference>
<keyword evidence="6" id="KW-1003">Cell membrane</keyword>
<dbReference type="PANTHER" id="PTHR24346:SF30">
    <property type="entry name" value="MATERNAL EMBRYONIC LEUCINE ZIPPER KINASE"/>
    <property type="match status" value="1"/>
</dbReference>
<dbReference type="GO" id="GO:0004715">
    <property type="term" value="F:non-membrane spanning protein tyrosine kinase activity"/>
    <property type="evidence" value="ECO:0007669"/>
    <property type="project" value="UniProtKB-EC"/>
</dbReference>
<dbReference type="PANTHER" id="PTHR24346">
    <property type="entry name" value="MAP/MICROTUBULE AFFINITY-REGULATING KINASE"/>
    <property type="match status" value="1"/>
</dbReference>
<reference evidence="26 27" key="1">
    <citation type="submission" date="2020-10" db="EMBL/GenBank/DDBJ databases">
        <title>Pygocentrus nattereri (red-bellied piranha) genome, fPygNat1, primary haplotype.</title>
        <authorList>
            <person name="Myers G."/>
            <person name="Meyer A."/>
            <person name="Karagic N."/>
            <person name="Pippel M."/>
            <person name="Winkler S."/>
            <person name="Tracey A."/>
            <person name="Wood J."/>
            <person name="Formenti G."/>
            <person name="Howe K."/>
            <person name="Fedrigo O."/>
            <person name="Jarvis E.D."/>
        </authorList>
    </citation>
    <scope>NUCLEOTIDE SEQUENCE [LARGE SCALE GENOMIC DNA]</scope>
</reference>
<feature type="binding site" evidence="23">
    <location>
        <position position="42"/>
    </location>
    <ligand>
        <name>ATP</name>
        <dbReference type="ChEBI" id="CHEBI:30616"/>
    </ligand>
</feature>
<accession>A0AAR2LN18</accession>
<dbReference type="GeneTree" id="ENSGT00940000154889"/>
<evidence type="ECO:0000256" key="7">
    <source>
        <dbReference type="ARBA" id="ARBA00022527"/>
    </source>
</evidence>
<reference evidence="26" key="3">
    <citation type="submission" date="2025-09" db="UniProtKB">
        <authorList>
            <consortium name="Ensembl"/>
        </authorList>
    </citation>
    <scope>IDENTIFICATION</scope>
</reference>
<dbReference type="SUPFAM" id="SSF103243">
    <property type="entry name" value="KA1-like"/>
    <property type="match status" value="1"/>
</dbReference>
<evidence type="ECO:0000259" key="24">
    <source>
        <dbReference type="PROSITE" id="PS50011"/>
    </source>
</evidence>
<dbReference type="InterPro" id="IPR008271">
    <property type="entry name" value="Ser/Thr_kinase_AS"/>
</dbReference>
<dbReference type="PROSITE" id="PS00107">
    <property type="entry name" value="PROTEIN_KINASE_ATP"/>
    <property type="match status" value="1"/>
</dbReference>
<dbReference type="InterPro" id="IPR001772">
    <property type="entry name" value="KA1_dom"/>
</dbReference>
<dbReference type="CDD" id="cd12198">
    <property type="entry name" value="MELK_C"/>
    <property type="match status" value="1"/>
</dbReference>
<dbReference type="Gene3D" id="1.10.510.10">
    <property type="entry name" value="Transferase(Phosphotransferase) domain 1"/>
    <property type="match status" value="1"/>
</dbReference>
<dbReference type="InterPro" id="IPR048637">
    <property type="entry name" value="MELK_UBA"/>
</dbReference>
<feature type="domain" description="Protein kinase" evidence="24">
    <location>
        <begin position="13"/>
        <end position="248"/>
    </location>
</feature>
<evidence type="ECO:0000256" key="16">
    <source>
        <dbReference type="ARBA" id="ARBA00023136"/>
    </source>
</evidence>
<evidence type="ECO:0000256" key="2">
    <source>
        <dbReference type="ARBA" id="ARBA00006234"/>
    </source>
</evidence>